<dbReference type="HOGENOM" id="CLU_1325495_0_0_5"/>
<proteinExistence type="predicted"/>
<dbReference type="KEGG" id="rpe:RPE_2063"/>
<evidence type="ECO:0008006" key="4">
    <source>
        <dbReference type="Google" id="ProtNLM"/>
    </source>
</evidence>
<feature type="compositionally biased region" description="Polar residues" evidence="1">
    <location>
        <begin position="174"/>
        <end position="183"/>
    </location>
</feature>
<dbReference type="AlphaFoldDB" id="Q07PX7"/>
<keyword evidence="2" id="KW-0732">Signal</keyword>
<name>Q07PX7_RHOP5</name>
<accession>Q07PX7</accession>
<protein>
    <recommendedName>
        <fullName evidence="4">Lipoprotein</fullName>
    </recommendedName>
</protein>
<dbReference type="PROSITE" id="PS51257">
    <property type="entry name" value="PROKAR_LIPOPROTEIN"/>
    <property type="match status" value="1"/>
</dbReference>
<dbReference type="EMBL" id="CP000463">
    <property type="protein sequence ID" value="ABJ06007.1"/>
    <property type="molecule type" value="Genomic_DNA"/>
</dbReference>
<feature type="compositionally biased region" description="Acidic residues" evidence="1">
    <location>
        <begin position="191"/>
        <end position="202"/>
    </location>
</feature>
<dbReference type="OrthoDB" id="8137348at2"/>
<feature type="chain" id="PRO_5004165793" description="Lipoprotein" evidence="2">
    <location>
        <begin position="23"/>
        <end position="209"/>
    </location>
</feature>
<sequence length="209" mass="22786">MRGAYRVVVGMSLGLLAGCVTAQQQAVILSERKSAFAVPLDGKWRKGYQSRPVAVLAGRAETTAILLPRRAALEVSCYHGKSRIRVGYDVGLRRGPIAVAYHFDDAADQAGTVPVRGQSRNVVVFDYQPTVAAFFAELRKASTLKVRVSRLPFEMHDAYFKWDPQDPLLDSVLSACQGSTPQDKQSKPPAADDDDEPLDDAIGEVLPQT</sequence>
<reference evidence="3" key="1">
    <citation type="submission" date="2006-09" db="EMBL/GenBank/DDBJ databases">
        <title>Complete sequence of Rhodopseudomonas palustris BisA53.</title>
        <authorList>
            <consortium name="US DOE Joint Genome Institute"/>
            <person name="Copeland A."/>
            <person name="Lucas S."/>
            <person name="Lapidus A."/>
            <person name="Barry K."/>
            <person name="Detter J.C."/>
            <person name="Glavina del Rio T."/>
            <person name="Hammon N."/>
            <person name="Israni S."/>
            <person name="Dalin E."/>
            <person name="Tice H."/>
            <person name="Pitluck S."/>
            <person name="Chain P."/>
            <person name="Malfatti S."/>
            <person name="Shin M."/>
            <person name="Vergez L."/>
            <person name="Schmutz J."/>
            <person name="Larimer F."/>
            <person name="Land M."/>
            <person name="Hauser L."/>
            <person name="Pelletier D.A."/>
            <person name="Kyrpides N."/>
            <person name="Kim E."/>
            <person name="Harwood C.S."/>
            <person name="Oda Y."/>
            <person name="Richardson P."/>
        </authorList>
    </citation>
    <scope>NUCLEOTIDE SEQUENCE [LARGE SCALE GENOMIC DNA]</scope>
    <source>
        <strain evidence="3">BisA53</strain>
    </source>
</reference>
<feature type="signal peptide" evidence="2">
    <location>
        <begin position="1"/>
        <end position="22"/>
    </location>
</feature>
<evidence type="ECO:0000256" key="1">
    <source>
        <dbReference type="SAM" id="MobiDB-lite"/>
    </source>
</evidence>
<evidence type="ECO:0000313" key="3">
    <source>
        <dbReference type="EMBL" id="ABJ06007.1"/>
    </source>
</evidence>
<evidence type="ECO:0000256" key="2">
    <source>
        <dbReference type="SAM" id="SignalP"/>
    </source>
</evidence>
<gene>
    <name evidence="3" type="ordered locus">RPE_2063</name>
</gene>
<organism evidence="3">
    <name type="scientific">Rhodopseudomonas palustris (strain BisA53)</name>
    <dbReference type="NCBI Taxonomy" id="316055"/>
    <lineage>
        <taxon>Bacteria</taxon>
        <taxon>Pseudomonadati</taxon>
        <taxon>Pseudomonadota</taxon>
        <taxon>Alphaproteobacteria</taxon>
        <taxon>Hyphomicrobiales</taxon>
        <taxon>Nitrobacteraceae</taxon>
        <taxon>Rhodopseudomonas</taxon>
    </lineage>
</organism>
<feature type="region of interest" description="Disordered" evidence="1">
    <location>
        <begin position="172"/>
        <end position="209"/>
    </location>
</feature>